<dbReference type="OrthoDB" id="186625at2759"/>
<sequence length="843" mass="100544">MAQKYSTELSEYVFDETKYQGKTFGKNQLSDFTDRHDDMDKKFQELLELANAKKAILDDHLKREEFIADVRQMNDEHKDKYEKLVKWFNIKKTYLEKREEVNSVSEARTQLNLFNIYDNEYTKYKEKILVEFKKLGENTMAQKYSTELSEYVFNETKYQGKTFGKNQFSDITDRHDDMNKKFQELLDLANTKKAILDDHLKREEFIDKVRQMNDEHKDQYEKLVEWFVDQKAYLEKREEINSVSEARTQLNLFNIYDNEYTKYKEKILVEFKKLGEDTMAQKYSTELSEYIFNETQYQGKTFGKNQFSDITDRHDDLDKKFQELLELANAKKVILDDHLKREEFIEKVRVMNNEHKNKHEKLVKWFEIKKAYLDKCEEINSVSEATTALNLFDSYAEEYKAYQEKDLVDFKKFGDNTIAQKYSNEYSEYVYDETKYQGKTFGKNKFSDITDRHDDMDKKFQELADLAKNKKAYLDDQLQLEKKKEKLRLDFANAVSEYTALVKLETENASLREFGFTLEEVEAFRAVIDDSDKKTMENVNKMKTECEKVKKELDVYQVTDNPYTKLTLDDVEKSFASLKEALSERIKAYEIELKRQRDNDELCRKFAGLADPFSKWITEQKDGITASKESLEKQLEFINNCIKQLPEEKKKLDPLKDLQEKMDKAGIQNNRHTTLTLKDLIVQWEQYESFLNRKKKMLEEEIEHQKLRGITEEQMQEIEENFKQFDFDNSGTIDRKELMACLYSLGEERTPKEINKIMEEYGDGKDISYERFKDFMIVLFGDTDTKDEIINGFILINRGFKVAKKDLMELVMEDQDIEYIFKTAPQVEDGYDYHTWTEEVFSR</sequence>
<keyword evidence="2" id="KW-0106">Calcium</keyword>
<dbReference type="SMART" id="SM00054">
    <property type="entry name" value="EFh"/>
    <property type="match status" value="1"/>
</dbReference>
<gene>
    <name evidence="5" type="ORF">M0811_04884</name>
</gene>
<dbReference type="Proteomes" id="UP001149090">
    <property type="component" value="Unassembled WGS sequence"/>
</dbReference>
<dbReference type="InterPro" id="IPR011992">
    <property type="entry name" value="EF-hand-dom_pair"/>
</dbReference>
<dbReference type="PROSITE" id="PS50222">
    <property type="entry name" value="EF_HAND_2"/>
    <property type="match status" value="1"/>
</dbReference>
<feature type="domain" description="EF-hand" evidence="4">
    <location>
        <begin position="713"/>
        <end position="748"/>
    </location>
</feature>
<dbReference type="GO" id="GO:0005509">
    <property type="term" value="F:calcium ion binding"/>
    <property type="evidence" value="ECO:0007669"/>
    <property type="project" value="InterPro"/>
</dbReference>
<dbReference type="AlphaFoldDB" id="A0A9Q0LU33"/>
<evidence type="ECO:0000313" key="6">
    <source>
        <dbReference type="Proteomes" id="UP001149090"/>
    </source>
</evidence>
<evidence type="ECO:0000256" key="1">
    <source>
        <dbReference type="ARBA" id="ARBA00022737"/>
    </source>
</evidence>
<evidence type="ECO:0000313" key="5">
    <source>
        <dbReference type="EMBL" id="KAJ5078559.1"/>
    </source>
</evidence>
<reference evidence="5" key="1">
    <citation type="submission" date="2022-10" db="EMBL/GenBank/DDBJ databases">
        <title>Novel sulphate-reducing endosymbionts in the free-living metamonad Anaeramoeba.</title>
        <authorList>
            <person name="Jerlstrom-Hultqvist J."/>
            <person name="Cepicka I."/>
            <person name="Gallot-Lavallee L."/>
            <person name="Salas-Leiva D."/>
            <person name="Curtis B.A."/>
            <person name="Zahonova K."/>
            <person name="Pipaliya S."/>
            <person name="Dacks J."/>
            <person name="Roger A.J."/>
        </authorList>
    </citation>
    <scope>NUCLEOTIDE SEQUENCE</scope>
    <source>
        <strain evidence="5">BMAN</strain>
    </source>
</reference>
<name>A0A9Q0LU33_ANAIG</name>
<keyword evidence="1" id="KW-0677">Repeat</keyword>
<organism evidence="5 6">
    <name type="scientific">Anaeramoeba ignava</name>
    <name type="common">Anaerobic marine amoeba</name>
    <dbReference type="NCBI Taxonomy" id="1746090"/>
    <lineage>
        <taxon>Eukaryota</taxon>
        <taxon>Metamonada</taxon>
        <taxon>Anaeramoebidae</taxon>
        <taxon>Anaeramoeba</taxon>
    </lineage>
</organism>
<dbReference type="Pfam" id="PF13405">
    <property type="entry name" value="EF-hand_6"/>
    <property type="match status" value="1"/>
</dbReference>
<evidence type="ECO:0000256" key="3">
    <source>
        <dbReference type="SAM" id="Coils"/>
    </source>
</evidence>
<comment type="caution">
    <text evidence="5">The sequence shown here is derived from an EMBL/GenBank/DDBJ whole genome shotgun (WGS) entry which is preliminary data.</text>
</comment>
<dbReference type="PROSITE" id="PS00018">
    <property type="entry name" value="EF_HAND_1"/>
    <property type="match status" value="1"/>
</dbReference>
<dbReference type="InterPro" id="IPR018247">
    <property type="entry name" value="EF_Hand_1_Ca_BS"/>
</dbReference>
<dbReference type="SUPFAM" id="SSF47473">
    <property type="entry name" value="EF-hand"/>
    <property type="match status" value="1"/>
</dbReference>
<accession>A0A9Q0LU33</accession>
<dbReference type="EMBL" id="JAPDFW010000053">
    <property type="protein sequence ID" value="KAJ5078559.1"/>
    <property type="molecule type" value="Genomic_DNA"/>
</dbReference>
<keyword evidence="3" id="KW-0175">Coiled coil</keyword>
<evidence type="ECO:0000256" key="2">
    <source>
        <dbReference type="ARBA" id="ARBA00022837"/>
    </source>
</evidence>
<dbReference type="PANTHER" id="PTHR23049">
    <property type="entry name" value="MYOSIN REGULATORY LIGHT CHAIN 2"/>
    <property type="match status" value="1"/>
</dbReference>
<proteinExistence type="predicted"/>
<dbReference type="CDD" id="cd00051">
    <property type="entry name" value="EFh"/>
    <property type="match status" value="1"/>
</dbReference>
<dbReference type="Gene3D" id="1.10.238.10">
    <property type="entry name" value="EF-hand"/>
    <property type="match status" value="1"/>
</dbReference>
<dbReference type="InterPro" id="IPR002048">
    <property type="entry name" value="EF_hand_dom"/>
</dbReference>
<keyword evidence="6" id="KW-1185">Reference proteome</keyword>
<dbReference type="Gene3D" id="1.20.58.60">
    <property type="match status" value="4"/>
</dbReference>
<evidence type="ECO:0000259" key="4">
    <source>
        <dbReference type="PROSITE" id="PS50222"/>
    </source>
</evidence>
<dbReference type="SUPFAM" id="SSF46966">
    <property type="entry name" value="Spectrin repeat"/>
    <property type="match status" value="2"/>
</dbReference>
<protein>
    <submittedName>
        <fullName evidence="5">Alpha-actinin sarcomeric-like protein</fullName>
    </submittedName>
</protein>
<dbReference type="InterPro" id="IPR050403">
    <property type="entry name" value="Myosin_RLC"/>
</dbReference>
<dbReference type="SMART" id="SM01184">
    <property type="entry name" value="efhand_Ca_insen"/>
    <property type="match status" value="1"/>
</dbReference>
<feature type="coiled-coil region" evidence="3">
    <location>
        <begin position="539"/>
        <end position="599"/>
    </location>
</feature>